<name>A0ABY8J0A0_9BACI</name>
<dbReference type="EMBL" id="CP121671">
    <property type="protein sequence ID" value="WFT74874.1"/>
    <property type="molecule type" value="Genomic_DNA"/>
</dbReference>
<keyword evidence="2" id="KW-1185">Reference proteome</keyword>
<dbReference type="Proteomes" id="UP001221597">
    <property type="component" value="Chromosome"/>
</dbReference>
<evidence type="ECO:0000313" key="2">
    <source>
        <dbReference type="Proteomes" id="UP001221597"/>
    </source>
</evidence>
<sequence length="264" mass="29814">MNYVSLAIDRQPFASKSEMDESIKLHISEHGADLNDTAIEILRLLSRYAVKYPGVAFLKHATIAKAIGKSRITVIRNMAKLVNAGIVEKVSVMRSINGGNGANMYVITKYTTSDSLDDTPQPIHREEAEKPTWTSGKQANDEFEPLFSINKTYTLLDTRTLKASIPAEIYNAMAPFFNAEELYEIVGVLYRAKASIDRTIKAEDHAEYIDAFLACVRRYKSGHVRNLSAYLYRAWAKCTRAIKWRELSEYYEGGVRNATEKEAK</sequence>
<reference evidence="1 2" key="1">
    <citation type="submission" date="2023-04" db="EMBL/GenBank/DDBJ databases">
        <title>Genome sequence of Halobacillus naozhouensis KACC 21980.</title>
        <authorList>
            <person name="Kim S."/>
            <person name="Heo J."/>
            <person name="Kwon S.-W."/>
        </authorList>
    </citation>
    <scope>NUCLEOTIDE SEQUENCE [LARGE SCALE GENOMIC DNA]</scope>
    <source>
        <strain evidence="1 2">KCTC 13234</strain>
    </source>
</reference>
<dbReference type="Gene3D" id="1.10.10.10">
    <property type="entry name" value="Winged helix-like DNA-binding domain superfamily/Winged helix DNA-binding domain"/>
    <property type="match status" value="1"/>
</dbReference>
<evidence type="ECO:0000313" key="1">
    <source>
        <dbReference type="EMBL" id="WFT74874.1"/>
    </source>
</evidence>
<dbReference type="RefSeq" id="WP_283076867.1">
    <property type="nucleotide sequence ID" value="NZ_CP121671.1"/>
</dbReference>
<proteinExistence type="predicted"/>
<gene>
    <name evidence="1" type="ORF">P9989_00090</name>
</gene>
<accession>A0ABY8J0A0</accession>
<protein>
    <submittedName>
        <fullName evidence="1">Helix-turn-helix domain-containing protein</fullName>
    </submittedName>
</protein>
<organism evidence="1 2">
    <name type="scientific">Halobacillus naozhouensis</name>
    <dbReference type="NCBI Taxonomy" id="554880"/>
    <lineage>
        <taxon>Bacteria</taxon>
        <taxon>Bacillati</taxon>
        <taxon>Bacillota</taxon>
        <taxon>Bacilli</taxon>
        <taxon>Bacillales</taxon>
        <taxon>Bacillaceae</taxon>
        <taxon>Halobacillus</taxon>
    </lineage>
</organism>
<dbReference type="InterPro" id="IPR036388">
    <property type="entry name" value="WH-like_DNA-bd_sf"/>
</dbReference>